<sequence>MAVLQHMDPQQPDDVEVIELTHEEYEAAKEQALHGLGVTYDELARQAKERRFDSLQHRKLWLLIREY</sequence>
<gene>
    <name evidence="1" type="ORF">ACFQSB_30840</name>
</gene>
<evidence type="ECO:0000313" key="1">
    <source>
        <dbReference type="EMBL" id="MFC7386640.1"/>
    </source>
</evidence>
<organism evidence="1 2">
    <name type="scientific">Sphaerisporangium rhizosphaerae</name>
    <dbReference type="NCBI Taxonomy" id="2269375"/>
    <lineage>
        <taxon>Bacteria</taxon>
        <taxon>Bacillati</taxon>
        <taxon>Actinomycetota</taxon>
        <taxon>Actinomycetes</taxon>
        <taxon>Streptosporangiales</taxon>
        <taxon>Streptosporangiaceae</taxon>
        <taxon>Sphaerisporangium</taxon>
    </lineage>
</organism>
<name>A0ABW2PF16_9ACTN</name>
<dbReference type="RefSeq" id="WP_380830374.1">
    <property type="nucleotide sequence ID" value="NZ_JBHTCG010000028.1"/>
</dbReference>
<protein>
    <submittedName>
        <fullName evidence="1">Uncharacterized protein</fullName>
    </submittedName>
</protein>
<evidence type="ECO:0000313" key="2">
    <source>
        <dbReference type="Proteomes" id="UP001596496"/>
    </source>
</evidence>
<accession>A0ABW2PF16</accession>
<reference evidence="2" key="1">
    <citation type="journal article" date="2019" name="Int. J. Syst. Evol. Microbiol.">
        <title>The Global Catalogue of Microorganisms (GCM) 10K type strain sequencing project: providing services to taxonomists for standard genome sequencing and annotation.</title>
        <authorList>
            <consortium name="The Broad Institute Genomics Platform"/>
            <consortium name="The Broad Institute Genome Sequencing Center for Infectious Disease"/>
            <person name="Wu L."/>
            <person name="Ma J."/>
        </authorList>
    </citation>
    <scope>NUCLEOTIDE SEQUENCE [LARGE SCALE GENOMIC DNA]</scope>
    <source>
        <strain evidence="2">CECT 7649</strain>
    </source>
</reference>
<keyword evidence="2" id="KW-1185">Reference proteome</keyword>
<proteinExistence type="predicted"/>
<comment type="caution">
    <text evidence="1">The sequence shown here is derived from an EMBL/GenBank/DDBJ whole genome shotgun (WGS) entry which is preliminary data.</text>
</comment>
<dbReference type="EMBL" id="JBHTCG010000028">
    <property type="protein sequence ID" value="MFC7386640.1"/>
    <property type="molecule type" value="Genomic_DNA"/>
</dbReference>
<dbReference type="Proteomes" id="UP001596496">
    <property type="component" value="Unassembled WGS sequence"/>
</dbReference>